<dbReference type="Pfam" id="PF00480">
    <property type="entry name" value="ROK"/>
    <property type="match status" value="1"/>
</dbReference>
<dbReference type="Proteomes" id="UP000325787">
    <property type="component" value="Chromosome"/>
</dbReference>
<dbReference type="RefSeq" id="WP_033434491.1">
    <property type="nucleotide sequence ID" value="NZ_CP034550.1"/>
</dbReference>
<dbReference type="SUPFAM" id="SSF53067">
    <property type="entry name" value="Actin-like ATPase domain"/>
    <property type="match status" value="1"/>
</dbReference>
<sequence>MAPKRTTVRDLRRQNRSTLLSTLFFDGPLSRYELSARSGLSAATVSNVTAELVEDGLVVEAGSVDSDGGRPRVLLRVNPAFGHVVGVDVGETGIKVELFDLGLTQLAARDHALSPSSPAAVASLIASSVREVVAAAAVPVSTVLGVGIGVPGTVEQGAAAVVHAPTIGWDAVRLEDLIRAAGGTWPLYVENGAKTQGQAEMWFGAGRGARHVVIALIGSGVGAAVVTDGGVYRGATSSAGEWGHTTISYGGRPCRCGARGCLEAYVGAEAILDRYRRARGRVLAGTDEQSTVDALIAAAAHSRTAARVLEETAGYLGAGIANLVNLFNPERIVLGGWAGLALGAHQLDRIVEATRAHALRHPYDQISIELGRFGPDAVAVGAATLPVAALLEGAADPRKPAPHTNIA</sequence>
<dbReference type="EMBL" id="CP034550">
    <property type="protein sequence ID" value="QFZ17945.1"/>
    <property type="molecule type" value="Genomic_DNA"/>
</dbReference>
<dbReference type="AlphaFoldDB" id="A0A5Q0GWB5"/>
<name>A0A5Q0GWB5_SACSY</name>
<dbReference type="PANTHER" id="PTHR18964:SF149">
    <property type="entry name" value="BIFUNCTIONAL UDP-N-ACETYLGLUCOSAMINE 2-EPIMERASE_N-ACETYLMANNOSAMINE KINASE"/>
    <property type="match status" value="1"/>
</dbReference>
<keyword evidence="3" id="KW-1185">Reference proteome</keyword>
<dbReference type="KEGG" id="ssyi:EKG83_11045"/>
<dbReference type="InterPro" id="IPR000600">
    <property type="entry name" value="ROK"/>
</dbReference>
<accession>A0A5Q0GWB5</accession>
<evidence type="ECO:0000313" key="2">
    <source>
        <dbReference type="EMBL" id="QFZ17945.1"/>
    </source>
</evidence>
<dbReference type="InterPro" id="IPR036390">
    <property type="entry name" value="WH_DNA-bd_sf"/>
</dbReference>
<proteinExistence type="inferred from homology"/>
<dbReference type="InterPro" id="IPR043129">
    <property type="entry name" value="ATPase_NBD"/>
</dbReference>
<comment type="similarity">
    <text evidence="1">Belongs to the ROK (NagC/XylR) family.</text>
</comment>
<evidence type="ECO:0000256" key="1">
    <source>
        <dbReference type="ARBA" id="ARBA00006479"/>
    </source>
</evidence>
<dbReference type="PROSITE" id="PS01125">
    <property type="entry name" value="ROK"/>
    <property type="match status" value="1"/>
</dbReference>
<dbReference type="OrthoDB" id="3534172at2"/>
<dbReference type="Gene3D" id="3.30.420.40">
    <property type="match status" value="2"/>
</dbReference>
<dbReference type="Gene3D" id="1.10.10.10">
    <property type="entry name" value="Winged helix-like DNA-binding domain superfamily/Winged helix DNA-binding domain"/>
    <property type="match status" value="1"/>
</dbReference>
<protein>
    <submittedName>
        <fullName evidence="2">ROK family transcriptional regulator</fullName>
    </submittedName>
</protein>
<dbReference type="PANTHER" id="PTHR18964">
    <property type="entry name" value="ROK (REPRESSOR, ORF, KINASE) FAMILY"/>
    <property type="match status" value="1"/>
</dbReference>
<organism evidence="2 3">
    <name type="scientific">Saccharothrix syringae</name>
    <name type="common">Nocardiopsis syringae</name>
    <dbReference type="NCBI Taxonomy" id="103733"/>
    <lineage>
        <taxon>Bacteria</taxon>
        <taxon>Bacillati</taxon>
        <taxon>Actinomycetota</taxon>
        <taxon>Actinomycetes</taxon>
        <taxon>Pseudonocardiales</taxon>
        <taxon>Pseudonocardiaceae</taxon>
        <taxon>Saccharothrix</taxon>
    </lineage>
</organism>
<gene>
    <name evidence="2" type="ORF">EKG83_11045</name>
</gene>
<dbReference type="InterPro" id="IPR049874">
    <property type="entry name" value="ROK_cs"/>
</dbReference>
<reference evidence="3" key="1">
    <citation type="journal article" date="2021" name="Curr. Microbiol.">
        <title>Complete genome of nocamycin-producing strain Saccharothrix syringae NRRL B-16468 reveals the biosynthetic potential for secondary metabolites.</title>
        <authorList>
            <person name="Mo X."/>
            <person name="Yang S."/>
        </authorList>
    </citation>
    <scope>NUCLEOTIDE SEQUENCE [LARGE SCALE GENOMIC DNA]</scope>
    <source>
        <strain evidence="3">ATCC 51364 / DSM 43886 / JCM 6844 / KCTC 9398 / NBRC 14523 / NRRL B-16468 / INA 2240</strain>
    </source>
</reference>
<dbReference type="SUPFAM" id="SSF46785">
    <property type="entry name" value="Winged helix' DNA-binding domain"/>
    <property type="match status" value="1"/>
</dbReference>
<evidence type="ECO:0000313" key="3">
    <source>
        <dbReference type="Proteomes" id="UP000325787"/>
    </source>
</evidence>
<dbReference type="InterPro" id="IPR036388">
    <property type="entry name" value="WH-like_DNA-bd_sf"/>
</dbReference>